<dbReference type="PANTHER" id="PTHR16305">
    <property type="entry name" value="TESTICULAR SOLUBLE ADENYLYL CYCLASE"/>
    <property type="match status" value="1"/>
</dbReference>
<keyword evidence="10" id="KW-0456">Lyase</keyword>
<comment type="subcellular location">
    <subcellularLocation>
        <location evidence="2">Nucleus</location>
    </subcellularLocation>
</comment>
<dbReference type="OMA" id="HIIRFCK"/>
<comment type="subunit">
    <text evidence="3">Interacts with UHRF2/NIRF.</text>
</comment>
<keyword evidence="9" id="KW-0007">Acetylation</keyword>
<reference evidence="16 17" key="1">
    <citation type="journal article" date="2014" name="Curr. Biol.">
        <title>The genome of the clonal raider ant Cerapachys biroi.</title>
        <authorList>
            <person name="Oxley P.R."/>
            <person name="Ji L."/>
            <person name="Fetter-Pruneda I."/>
            <person name="McKenzie S.K."/>
            <person name="Li C."/>
            <person name="Hu H."/>
            <person name="Zhang G."/>
            <person name="Kronauer D.J."/>
        </authorList>
    </citation>
    <scope>NUCLEOTIDE SEQUENCE [LARGE SCALE GENOMIC DNA]</scope>
</reference>
<keyword evidence="13" id="KW-0175">Coiled coil</keyword>
<evidence type="ECO:0000256" key="7">
    <source>
        <dbReference type="ARBA" id="ARBA00022840"/>
    </source>
</evidence>
<evidence type="ECO:0000256" key="5">
    <source>
        <dbReference type="ARBA" id="ARBA00022553"/>
    </source>
</evidence>
<evidence type="ECO:0000256" key="14">
    <source>
        <dbReference type="SAM" id="MobiDB-lite"/>
    </source>
</evidence>
<gene>
    <name evidence="16" type="ORF">X777_01211</name>
</gene>
<dbReference type="SUPFAM" id="SSF55073">
    <property type="entry name" value="Nucleotide cyclase"/>
    <property type="match status" value="2"/>
</dbReference>
<dbReference type="InterPro" id="IPR027417">
    <property type="entry name" value="P-loop_NTPase"/>
</dbReference>
<feature type="domain" description="Guanylate cyclase" evidence="15">
    <location>
        <begin position="388"/>
        <end position="425"/>
    </location>
</feature>
<keyword evidence="8" id="KW-0832">Ubl conjugation</keyword>
<dbReference type="EMBL" id="KK107128">
    <property type="protein sequence ID" value="EZA58254.1"/>
    <property type="molecule type" value="Genomic_DNA"/>
</dbReference>
<evidence type="ECO:0000313" key="17">
    <source>
        <dbReference type="Proteomes" id="UP000053097"/>
    </source>
</evidence>
<evidence type="ECO:0000256" key="4">
    <source>
        <dbReference type="ARBA" id="ARBA00022059"/>
    </source>
</evidence>
<dbReference type="OrthoDB" id="10068198at2759"/>
<dbReference type="Proteomes" id="UP000053097">
    <property type="component" value="Unassembled WGS sequence"/>
</dbReference>
<dbReference type="FunFam" id="3.30.70.1230:FF:000017">
    <property type="entry name" value="Adenylate cyclase type 10"/>
    <property type="match status" value="1"/>
</dbReference>
<keyword evidence="11" id="KW-0539">Nucleus</keyword>
<dbReference type="GO" id="GO:0005737">
    <property type="term" value="C:cytoplasm"/>
    <property type="evidence" value="ECO:0007669"/>
    <property type="project" value="TreeGrafter"/>
</dbReference>
<dbReference type="GO" id="GO:0004016">
    <property type="term" value="F:adenylate cyclase activity"/>
    <property type="evidence" value="ECO:0007669"/>
    <property type="project" value="TreeGrafter"/>
</dbReference>
<dbReference type="GO" id="GO:0005524">
    <property type="term" value="F:ATP binding"/>
    <property type="evidence" value="ECO:0007669"/>
    <property type="project" value="UniProtKB-KW"/>
</dbReference>
<dbReference type="CDD" id="cd07302">
    <property type="entry name" value="CHD"/>
    <property type="match status" value="2"/>
</dbReference>
<keyword evidence="17" id="KW-1185">Reference proteome</keyword>
<feature type="domain" description="Guanylate cyclase" evidence="15">
    <location>
        <begin position="21"/>
        <end position="148"/>
    </location>
</feature>
<dbReference type="GO" id="GO:0009190">
    <property type="term" value="P:cyclic nucleotide biosynthetic process"/>
    <property type="evidence" value="ECO:0007669"/>
    <property type="project" value="InterPro"/>
</dbReference>
<dbReference type="InterPro" id="IPR029169">
    <property type="entry name" value="PCNP"/>
</dbReference>
<feature type="compositionally biased region" description="Basic and acidic residues" evidence="14">
    <location>
        <begin position="1493"/>
        <end position="1522"/>
    </location>
</feature>
<dbReference type="PROSITE" id="PS50125">
    <property type="entry name" value="GUANYLATE_CYCLASE_2"/>
    <property type="match status" value="2"/>
</dbReference>
<proteinExistence type="predicted"/>
<dbReference type="Gene3D" id="3.30.70.1230">
    <property type="entry name" value="Nucleotide cyclase"/>
    <property type="match status" value="2"/>
</dbReference>
<evidence type="ECO:0000256" key="6">
    <source>
        <dbReference type="ARBA" id="ARBA00022741"/>
    </source>
</evidence>
<organism evidence="16 17">
    <name type="scientific">Ooceraea biroi</name>
    <name type="common">Clonal raider ant</name>
    <name type="synonym">Cerapachys biroi</name>
    <dbReference type="NCBI Taxonomy" id="2015173"/>
    <lineage>
        <taxon>Eukaryota</taxon>
        <taxon>Metazoa</taxon>
        <taxon>Ecdysozoa</taxon>
        <taxon>Arthropoda</taxon>
        <taxon>Hexapoda</taxon>
        <taxon>Insecta</taxon>
        <taxon>Pterygota</taxon>
        <taxon>Neoptera</taxon>
        <taxon>Endopterygota</taxon>
        <taxon>Hymenoptera</taxon>
        <taxon>Apocrita</taxon>
        <taxon>Aculeata</taxon>
        <taxon>Formicoidea</taxon>
        <taxon>Formicidae</taxon>
        <taxon>Dorylinae</taxon>
        <taxon>Ooceraea</taxon>
    </lineage>
</organism>
<dbReference type="Pfam" id="PF15473">
    <property type="entry name" value="PCNP"/>
    <property type="match status" value="1"/>
</dbReference>
<keyword evidence="5" id="KW-0597">Phosphoprotein</keyword>
<keyword evidence="7" id="KW-0067">ATP-binding</keyword>
<keyword evidence="12" id="KW-0131">Cell cycle</keyword>
<evidence type="ECO:0000256" key="3">
    <source>
        <dbReference type="ARBA" id="ARBA00011097"/>
    </source>
</evidence>
<evidence type="ECO:0000313" key="16">
    <source>
        <dbReference type="EMBL" id="EZA58254.1"/>
    </source>
</evidence>
<dbReference type="InterPro" id="IPR029787">
    <property type="entry name" value="Nucleotide_cyclase"/>
</dbReference>
<protein>
    <recommendedName>
        <fullName evidence="4">PEST proteolytic signal-containing nuclear protein</fullName>
    </recommendedName>
</protein>
<dbReference type="GO" id="GO:0005634">
    <property type="term" value="C:nucleus"/>
    <property type="evidence" value="ECO:0007669"/>
    <property type="project" value="UniProtKB-SubCell"/>
</dbReference>
<name>A0A026WT24_OOCBI</name>
<dbReference type="InterPro" id="IPR001054">
    <property type="entry name" value="A/G_cyclase"/>
</dbReference>
<evidence type="ECO:0000256" key="12">
    <source>
        <dbReference type="ARBA" id="ARBA00023306"/>
    </source>
</evidence>
<dbReference type="SUPFAM" id="SSF52540">
    <property type="entry name" value="P-loop containing nucleoside triphosphate hydrolases"/>
    <property type="match status" value="1"/>
</dbReference>
<dbReference type="GO" id="GO:0016567">
    <property type="term" value="P:protein ubiquitination"/>
    <property type="evidence" value="ECO:0007669"/>
    <property type="project" value="InterPro"/>
</dbReference>
<evidence type="ECO:0000256" key="13">
    <source>
        <dbReference type="SAM" id="Coils"/>
    </source>
</evidence>
<accession>A0A026WT24</accession>
<keyword evidence="6" id="KW-0547">Nucleotide-binding</keyword>
<sequence length="1629" mass="185991">MCPDEILDHYDDYETREYYTTLMLGDVSDLTEKYTKTGVGGPSKLSETLNSYIGAMVQEILSHNGDVLKFSGDAFIVMWKLEEGMIMRDIAMEAIQTACIIQKHFGTYDTDVGVTLKVKLAIASGKTYFTSIGDPKTMSHYLITGRPVWDVKLAEGLCRGGDILVTPSSWQWANPNEYIYEKLPDGFHTLIIACSGMWYQSRTHDVDNEMENGTNDKDSVEPLSVAELPVTKSTAALMNLANDSVKTRDIKQVDYSLRPKVIKVAKAHLKDALRSYLLRPVVRSIEMDEPLEHLTEMRQVVIVFINVITANIEKKGLISLVNEAYKLVCGIVGQMQGCVNKMSLFDKDLLFLCIFGLRGYKHELESQIGLRCATKVRQDLLAMKNIKSVTVAVTTGMTYCGVVGHVLRREYTVIGMSVNKAARLMVAYSNKVICDRESFLHSRLEARHFILQEPRHLKGITNVGPVYEFQEQTKHIESELTWSKYPLLGREAEIKIFQQILTNLMKYSAVDKTAQRDLRVEYNTLVIKQGKPRIGKTRLLNEIAQNIPAEIPCNFISLVMNDAKVSYSLIHLIFSMPLGFNVTSTAKEREDKLVSQLGHVRQPEFLCALNQPFNVHFAMNARYKALSEKQKHNVLQKFLLKLMRDCFRKLWVVIIDDAEYSDNDSMLLFGTMVQLNTVFFVLSVGHKLNAQYEVHPAVLKRAQVIELKHLDRWYHAALVCQILNVSGIPAELEKLIQEKSFGNPGWIESYLVSLMQSGSLVIMHVRRAEAEEIGYILPPISMLKNDAITLGRPGILRKSETIIDEESITVCNFAKGFVPEEGNTEMTMDVMIMKIFDSLTPLDQLLLKCASVLGEIVNRSMLQYLMEDRTTREIGVAIQKLFDLRIFGCARGDFTTSTRPLIFYRNVRKASVEGELECECVALAIPVELDDLPRYASCGLMRFKMSMFRETTYRLLTETQKMDLHSKTLKYLQRNTRRCMTCGELHFTKLLGKTTQPEIGKRRRATIEFPNTHQLDEATYIFKEEGGNVTRKRIPCLGIFQKVGRKLTKTFSKVDFTNCQCHLILTAVYMQMLEHWRGIESKMSLPKNKNNEIKRKQILILILGTRGMKKQTRLAAIWSLNAALDSSRNFYILCASFSNMMITAHVFKNKSIISCLENRALNICAKKRHSLEFQELNAIAEVYAGVFFLRWSRGEISKAIRIGFITIRMAQTLDSTFLKLLILPRLAHLLMITCRHSEAVALLRELEFVSQNNLDKSGRTWYYASCADMQLDTGFTILSFQNCEQYYLREGESIISLQDPEAERRYFTSMWLWCIRMQQWEATKVWNSRNLTVESAVDEHKVAATITALKKLEGLLLLYVGEVSNRNISALNTMAEIKRQLKDIKKNIKMVKIAIPRYMLLKAYYYMIQSQKRAALKMLRRTKKLSMKVDNRMIYTWANHCQQAWLGVMSSVRENLWKEKSASKLDDEWDEIDANDSTCLTLSGSSVYRAEDDRRLDDRDRDRSPLRSEERCESDNQPDTKKQKLTFGFGKKTSNEQKKGIQIKLGSGSKPAAKVATVQKPTVASVFNADDDDEPEEMPAEARMRMRNIGRETPTSAGPNSFGKTKQGFCDSKKIFEKTLKKAMEEANK</sequence>
<evidence type="ECO:0000256" key="8">
    <source>
        <dbReference type="ARBA" id="ARBA00022843"/>
    </source>
</evidence>
<evidence type="ECO:0000256" key="10">
    <source>
        <dbReference type="ARBA" id="ARBA00023239"/>
    </source>
</evidence>
<evidence type="ECO:0000256" key="9">
    <source>
        <dbReference type="ARBA" id="ARBA00022990"/>
    </source>
</evidence>
<dbReference type="PANTHER" id="PTHR16305:SF28">
    <property type="entry name" value="GUANYLATE CYCLASE DOMAIN-CONTAINING PROTEIN"/>
    <property type="match status" value="1"/>
</dbReference>
<evidence type="ECO:0000256" key="11">
    <source>
        <dbReference type="ARBA" id="ARBA00023242"/>
    </source>
</evidence>
<feature type="region of interest" description="Disordered" evidence="14">
    <location>
        <begin position="1493"/>
        <end position="1538"/>
    </location>
</feature>
<evidence type="ECO:0000259" key="15">
    <source>
        <dbReference type="PROSITE" id="PS50125"/>
    </source>
</evidence>
<evidence type="ECO:0000256" key="2">
    <source>
        <dbReference type="ARBA" id="ARBA00004123"/>
    </source>
</evidence>
<feature type="coiled-coil region" evidence="13">
    <location>
        <begin position="1367"/>
        <end position="1394"/>
    </location>
</feature>
<dbReference type="GO" id="GO:0035556">
    <property type="term" value="P:intracellular signal transduction"/>
    <property type="evidence" value="ECO:0007669"/>
    <property type="project" value="InterPro"/>
</dbReference>
<evidence type="ECO:0000256" key="1">
    <source>
        <dbReference type="ARBA" id="ARBA00002646"/>
    </source>
</evidence>
<comment type="function">
    <text evidence="1">May be involved in cell cycle regulation.</text>
</comment>